<sequence>MKNKIILIPIAIFAIGIFQRCTNNSTKSQKVISQELLYDSIKKQSKSFDIDLTTIVEFKDTDSTSSNFNNLFLVIEKDTFPLIPDLKNKEFIKERNTLKIKFATVAKFTSKTYENDSLSEKILKSIIIIDKSKIIEKDKHFVVKSLILGYPVRENGIKFE</sequence>
<dbReference type="EMBL" id="FQWC01000001">
    <property type="protein sequence ID" value="SHF74669.1"/>
    <property type="molecule type" value="Genomic_DNA"/>
</dbReference>
<name>A0A1M5E600_9FLAO</name>
<dbReference type="RefSeq" id="WP_073412273.1">
    <property type="nucleotide sequence ID" value="NZ_FQWC01000001.1"/>
</dbReference>
<keyword evidence="2" id="KW-1185">Reference proteome</keyword>
<evidence type="ECO:0000313" key="2">
    <source>
        <dbReference type="Proteomes" id="UP000184071"/>
    </source>
</evidence>
<dbReference type="OrthoDB" id="1362024at2"/>
<protein>
    <submittedName>
        <fullName evidence="1">Uncharacterized protein</fullName>
    </submittedName>
</protein>
<dbReference type="Proteomes" id="UP000184071">
    <property type="component" value="Unassembled WGS sequence"/>
</dbReference>
<dbReference type="STRING" id="370979.SAMN05443663_10139"/>
<dbReference type="AlphaFoldDB" id="A0A1M5E600"/>
<evidence type="ECO:0000313" key="1">
    <source>
        <dbReference type="EMBL" id="SHF74669.1"/>
    </source>
</evidence>
<accession>A0A1M5E600</accession>
<organism evidence="1 2">
    <name type="scientific">Flavobacterium defluvii</name>
    <dbReference type="NCBI Taxonomy" id="370979"/>
    <lineage>
        <taxon>Bacteria</taxon>
        <taxon>Pseudomonadati</taxon>
        <taxon>Bacteroidota</taxon>
        <taxon>Flavobacteriia</taxon>
        <taxon>Flavobacteriales</taxon>
        <taxon>Flavobacteriaceae</taxon>
        <taxon>Flavobacterium</taxon>
    </lineage>
</organism>
<gene>
    <name evidence="1" type="ORF">SAMN05443663_10139</name>
</gene>
<proteinExistence type="predicted"/>
<reference evidence="2" key="1">
    <citation type="submission" date="2016-11" db="EMBL/GenBank/DDBJ databases">
        <authorList>
            <person name="Varghese N."/>
            <person name="Submissions S."/>
        </authorList>
    </citation>
    <scope>NUCLEOTIDE SEQUENCE [LARGE SCALE GENOMIC DNA]</scope>
    <source>
        <strain evidence="2">DSM 17963</strain>
    </source>
</reference>